<dbReference type="PANTHER" id="PTHR30383:SF5">
    <property type="entry name" value="SGNH HYDROLASE-TYPE ESTERASE DOMAIN-CONTAINING PROTEIN"/>
    <property type="match status" value="1"/>
</dbReference>
<dbReference type="GO" id="GO:0004622">
    <property type="term" value="F:phosphatidylcholine lysophospholipase activity"/>
    <property type="evidence" value="ECO:0007669"/>
    <property type="project" value="TreeGrafter"/>
</dbReference>
<feature type="domain" description="SGNH hydrolase-type esterase" evidence="1">
    <location>
        <begin position="75"/>
        <end position="235"/>
    </location>
</feature>
<dbReference type="InterPro" id="IPR051532">
    <property type="entry name" value="Ester_Hydrolysis_Enzymes"/>
</dbReference>
<keyword evidence="3" id="KW-1185">Reference proteome</keyword>
<dbReference type="SUPFAM" id="SSF52266">
    <property type="entry name" value="SGNH hydrolase"/>
    <property type="match status" value="1"/>
</dbReference>
<dbReference type="PANTHER" id="PTHR30383">
    <property type="entry name" value="THIOESTERASE 1/PROTEASE 1/LYSOPHOSPHOLIPASE L1"/>
    <property type="match status" value="1"/>
</dbReference>
<reference evidence="2 3" key="1">
    <citation type="submission" date="2018-06" db="EMBL/GenBank/DDBJ databases">
        <authorList>
            <person name="Strepis N."/>
        </authorList>
    </citation>
    <scope>NUCLEOTIDE SEQUENCE [LARGE SCALE GENOMIC DNA]</scope>
    <source>
        <strain evidence="2">LUCI</strain>
    </source>
</reference>
<evidence type="ECO:0000313" key="2">
    <source>
        <dbReference type="EMBL" id="VBB08968.1"/>
    </source>
</evidence>
<dbReference type="Pfam" id="PF13472">
    <property type="entry name" value="Lipase_GDSL_2"/>
    <property type="match status" value="1"/>
</dbReference>
<dbReference type="EMBL" id="UPPP01000105">
    <property type="protein sequence ID" value="VBB08968.1"/>
    <property type="molecule type" value="Genomic_DNA"/>
</dbReference>
<dbReference type="OrthoDB" id="9777593at2"/>
<dbReference type="Gene3D" id="3.40.50.1110">
    <property type="entry name" value="SGNH hydrolase"/>
    <property type="match status" value="1"/>
</dbReference>
<accession>A0A498RIX2</accession>
<gene>
    <name evidence="2" type="ORF">LUCI_4254</name>
</gene>
<dbReference type="InterPro" id="IPR013830">
    <property type="entry name" value="SGNH_hydro"/>
</dbReference>
<dbReference type="AlphaFoldDB" id="A0A498RIX2"/>
<sequence length="248" mass="28462">MRKILLPVILATFVLFTLPWNHTLTAASQKSEEKLYLWANDMIRQPNDPPYLSLHYRLRELYFSVDPHETHPVVFLGDSITDEGDWSALFPNSPVENRGIGGDTTLGVLNRLDEVIALKPSQIFLMIGTNDLCFGRSLPDIVTNYRRILTRFQTELPQTQVYIQSVLPFNDTIFPSRLLRTNDNIRKLNKDIKQLARQYDYPYINLVPAFSGPDGRLPARYTSDGLHLSDAGYRVWRGQIKGLVKVEK</sequence>
<dbReference type="InterPro" id="IPR036514">
    <property type="entry name" value="SGNH_hydro_sf"/>
</dbReference>
<evidence type="ECO:0000313" key="3">
    <source>
        <dbReference type="Proteomes" id="UP000277811"/>
    </source>
</evidence>
<dbReference type="RefSeq" id="WP_122629797.1">
    <property type="nucleotide sequence ID" value="NZ_UPPP01000105.1"/>
</dbReference>
<organism evidence="2 3">
    <name type="scientific">Lucifera butyrica</name>
    <dbReference type="NCBI Taxonomy" id="1351585"/>
    <lineage>
        <taxon>Bacteria</taxon>
        <taxon>Bacillati</taxon>
        <taxon>Bacillota</taxon>
        <taxon>Negativicutes</taxon>
        <taxon>Veillonellales</taxon>
        <taxon>Veillonellaceae</taxon>
        <taxon>Lucifera</taxon>
    </lineage>
</organism>
<dbReference type="Proteomes" id="UP000277811">
    <property type="component" value="Unassembled WGS sequence"/>
</dbReference>
<protein>
    <recommendedName>
        <fullName evidence="1">SGNH hydrolase-type esterase domain-containing protein</fullName>
    </recommendedName>
</protein>
<proteinExistence type="predicted"/>
<name>A0A498RIX2_9FIRM</name>
<evidence type="ECO:0000259" key="1">
    <source>
        <dbReference type="Pfam" id="PF13472"/>
    </source>
</evidence>